<comment type="pathway">
    <text evidence="2">Glycan metabolism; osmoregulated periplasmic glucan (OPG) biosynthesis.</text>
</comment>
<dbReference type="PATRIC" id="fig|857265.3.peg.54"/>
<keyword evidence="9 12" id="KW-0812">Transmembrane</keyword>
<gene>
    <name evidence="14" type="primary">opgH</name>
    <name evidence="14" type="ORF">WG78_00255</name>
</gene>
<evidence type="ECO:0000256" key="7">
    <source>
        <dbReference type="ARBA" id="ARBA00022676"/>
    </source>
</evidence>
<evidence type="ECO:0000256" key="10">
    <source>
        <dbReference type="ARBA" id="ARBA00022989"/>
    </source>
</evidence>
<dbReference type="NCBIfam" id="NF003958">
    <property type="entry name" value="PRK05454.2-1"/>
    <property type="match status" value="1"/>
</dbReference>
<evidence type="ECO:0000256" key="3">
    <source>
        <dbReference type="ARBA" id="ARBA00009337"/>
    </source>
</evidence>
<feature type="domain" description="Glycosyltransferase 2-like" evidence="13">
    <location>
        <begin position="336"/>
        <end position="529"/>
    </location>
</feature>
<dbReference type="InterPro" id="IPR001173">
    <property type="entry name" value="Glyco_trans_2-like"/>
</dbReference>
<feature type="transmembrane region" description="Helical" evidence="12">
    <location>
        <begin position="587"/>
        <end position="606"/>
    </location>
</feature>
<keyword evidence="5" id="KW-1003">Cell membrane</keyword>
<proteinExistence type="inferred from homology"/>
<feature type="transmembrane region" description="Helical" evidence="12">
    <location>
        <begin position="515"/>
        <end position="537"/>
    </location>
</feature>
<sequence length="819" mass="91957">MDMAMPDSLRAYLQRLPLEADERERLRERIEAGDPETIPLAGPHRELRGGMYMLPNAVPVESVVARLSLSHKLDREDLNRASGRDASGRETAIPAYHRVLRTMPPIKRTSMAPRLWPFGVPHAANKAHKQDHASIKPPAGPWAHWKRAALLRRIIFMLLIVVQDGAATWSMANVMPYQGYGKLEAPALLLFAILFGWVCTGFWTAVAGFLTLTVLPDKYNLSKLVDTRKAIPQNARTAIVMPICNEDVGRVFAGIRATWESLQRTGQASHFDFFVLSDSNDPDLRPAETAAWLDLCKNVDGFGRIFYRWRKHRLRRKSGNIADFCRRWGANYRYMVVMDADSVMTGDCLTGLVRRMEACPDAGIIQTQPRCVGRDTLHARIQQFANAAYGPMFAAGVHFWQLGEALYWGHNAIIRVDPFVKLCALGKLPNDEEVLSHDFVEAALMRRAGWGVWIAYDLEGSYEEVPTNLIEELQRDARWCHGNMLNARFVLARGLQSSQRGVFVSGVMSYFSAPLWFCFLVLSTALLAVNILVVPDYFSHPDQLFPQWPQFKPREAIALFTATASLLYLPKILSLMLIGLRGEGKRFGGMFTLFGNMLEEIIFSMLFAPVRMLFHSRFVMAAVMGQKIRWKSPAREDAALEWGQAAKRFALPTALGLVWGVGVYWLSHAYFWWMFPILIALVLSIPLAVFTSGSHVGKRLRKAGHFVIPEETRPPIETARTAYYTRKAGEGPGFVDAVADPIINASVCAAGSLRRKSSGIVRHHRDKRIRHALTAGPEALSAEEKNHLLNDTAALAELHYAVWSAKDAHPDWLHSIKPA</sequence>
<organism evidence="14 15">
    <name type="scientific">Amantichitinum ursilacus</name>
    <dbReference type="NCBI Taxonomy" id="857265"/>
    <lineage>
        <taxon>Bacteria</taxon>
        <taxon>Pseudomonadati</taxon>
        <taxon>Pseudomonadota</taxon>
        <taxon>Betaproteobacteria</taxon>
        <taxon>Neisseriales</taxon>
        <taxon>Chitinibacteraceae</taxon>
        <taxon>Amantichitinum</taxon>
    </lineage>
</organism>
<evidence type="ECO:0000256" key="11">
    <source>
        <dbReference type="ARBA" id="ARBA00023136"/>
    </source>
</evidence>
<dbReference type="GO" id="GO:0016758">
    <property type="term" value="F:hexosyltransferase activity"/>
    <property type="evidence" value="ECO:0007669"/>
    <property type="project" value="TreeGrafter"/>
</dbReference>
<dbReference type="GO" id="GO:0005886">
    <property type="term" value="C:plasma membrane"/>
    <property type="evidence" value="ECO:0007669"/>
    <property type="project" value="UniProtKB-SubCell"/>
</dbReference>
<comment type="caution">
    <text evidence="14">The sequence shown here is derived from an EMBL/GenBank/DDBJ whole genome shotgun (WGS) entry which is preliminary data.</text>
</comment>
<keyword evidence="8 14" id="KW-0808">Transferase</keyword>
<protein>
    <recommendedName>
        <fullName evidence="4">Glucans biosynthesis glucosyltransferase H</fullName>
    </recommendedName>
</protein>
<keyword evidence="11 12" id="KW-0472">Membrane</keyword>
<comment type="similarity">
    <text evidence="3">Belongs to the glycosyltransferase 2 family. OpgH subfamily.</text>
</comment>
<keyword evidence="6" id="KW-0997">Cell inner membrane</keyword>
<evidence type="ECO:0000259" key="13">
    <source>
        <dbReference type="Pfam" id="PF13632"/>
    </source>
</evidence>
<feature type="transmembrane region" description="Helical" evidence="12">
    <location>
        <begin position="154"/>
        <end position="175"/>
    </location>
</feature>
<keyword evidence="10 12" id="KW-1133">Transmembrane helix</keyword>
<feature type="transmembrane region" description="Helical" evidence="12">
    <location>
        <begin position="557"/>
        <end position="580"/>
    </location>
</feature>
<feature type="transmembrane region" description="Helical" evidence="12">
    <location>
        <begin position="187"/>
        <end position="215"/>
    </location>
</feature>
<evidence type="ECO:0000256" key="4">
    <source>
        <dbReference type="ARBA" id="ARBA00020585"/>
    </source>
</evidence>
<evidence type="ECO:0000256" key="1">
    <source>
        <dbReference type="ARBA" id="ARBA00004429"/>
    </source>
</evidence>
<evidence type="ECO:0000256" key="9">
    <source>
        <dbReference type="ARBA" id="ARBA00022692"/>
    </source>
</evidence>
<dbReference type="Gene3D" id="3.90.550.10">
    <property type="entry name" value="Spore Coat Polysaccharide Biosynthesis Protein SpsA, Chain A"/>
    <property type="match status" value="1"/>
</dbReference>
<dbReference type="CDD" id="cd04191">
    <property type="entry name" value="Glucan_BSP_MdoH"/>
    <property type="match status" value="1"/>
</dbReference>
<dbReference type="EMBL" id="LAQT01000001">
    <property type="protein sequence ID" value="KPC55044.1"/>
    <property type="molecule type" value="Genomic_DNA"/>
</dbReference>
<keyword evidence="7 14" id="KW-0328">Glycosyltransferase</keyword>
<name>A0A0N0XME9_9NEIS</name>
<evidence type="ECO:0000256" key="6">
    <source>
        <dbReference type="ARBA" id="ARBA00022519"/>
    </source>
</evidence>
<evidence type="ECO:0000313" key="15">
    <source>
        <dbReference type="Proteomes" id="UP000037939"/>
    </source>
</evidence>
<dbReference type="Pfam" id="PF13632">
    <property type="entry name" value="Glyco_trans_2_3"/>
    <property type="match status" value="1"/>
</dbReference>
<dbReference type="OrthoDB" id="9775281at2"/>
<dbReference type="STRING" id="857265.WG78_00255"/>
<dbReference type="Proteomes" id="UP000037939">
    <property type="component" value="Unassembled WGS sequence"/>
</dbReference>
<dbReference type="PANTHER" id="PTHR43867">
    <property type="entry name" value="CELLULOSE SYNTHASE CATALYTIC SUBUNIT A [UDP-FORMING]"/>
    <property type="match status" value="1"/>
</dbReference>
<evidence type="ECO:0000256" key="2">
    <source>
        <dbReference type="ARBA" id="ARBA00005001"/>
    </source>
</evidence>
<reference evidence="14 15" key="1">
    <citation type="submission" date="2015-07" db="EMBL/GenBank/DDBJ databases">
        <title>Draft genome sequence of the Amantichitinum ursilacus IGB-41, a new chitin-degrading bacterium.</title>
        <authorList>
            <person name="Kirstahler P."/>
            <person name="Guenther M."/>
            <person name="Grumaz C."/>
            <person name="Rupp S."/>
            <person name="Zibek S."/>
            <person name="Sohn K."/>
        </authorList>
    </citation>
    <scope>NUCLEOTIDE SEQUENCE [LARGE SCALE GENOMIC DNA]</scope>
    <source>
        <strain evidence="14 15">IGB-41</strain>
    </source>
</reference>
<dbReference type="PANTHER" id="PTHR43867:SF5">
    <property type="entry name" value="GLUCANS BIOSYNTHESIS GLUCOSYLTRANSFERASE H"/>
    <property type="match status" value="1"/>
</dbReference>
<evidence type="ECO:0000313" key="14">
    <source>
        <dbReference type="EMBL" id="KPC55044.1"/>
    </source>
</evidence>
<evidence type="ECO:0000256" key="12">
    <source>
        <dbReference type="SAM" id="Phobius"/>
    </source>
</evidence>
<dbReference type="SUPFAM" id="SSF53448">
    <property type="entry name" value="Nucleotide-diphospho-sugar transferases"/>
    <property type="match status" value="1"/>
</dbReference>
<evidence type="ECO:0000256" key="5">
    <source>
        <dbReference type="ARBA" id="ARBA00022475"/>
    </source>
</evidence>
<dbReference type="AlphaFoldDB" id="A0A0N0XME9"/>
<evidence type="ECO:0000256" key="8">
    <source>
        <dbReference type="ARBA" id="ARBA00022679"/>
    </source>
</evidence>
<comment type="subcellular location">
    <subcellularLocation>
        <location evidence="1">Cell inner membrane</location>
        <topology evidence="1">Multi-pass membrane protein</topology>
    </subcellularLocation>
</comment>
<accession>A0A0N0XME9</accession>
<keyword evidence="15" id="KW-1185">Reference proteome</keyword>
<dbReference type="InterPro" id="IPR029044">
    <property type="entry name" value="Nucleotide-diphossugar_trans"/>
</dbReference>
<dbReference type="InterPro" id="IPR050321">
    <property type="entry name" value="Glycosyltr_2/OpgH_subfam"/>
</dbReference>
<feature type="transmembrane region" description="Helical" evidence="12">
    <location>
        <begin position="672"/>
        <end position="692"/>
    </location>
</feature>
<dbReference type="NCBIfam" id="NF003962">
    <property type="entry name" value="PRK05454.2-5"/>
    <property type="match status" value="1"/>
</dbReference>